<evidence type="ECO:0000313" key="1">
    <source>
        <dbReference type="EMBL" id="KAA6331526.1"/>
    </source>
</evidence>
<protein>
    <submittedName>
        <fullName evidence="1">Uncharacterized protein</fullName>
    </submittedName>
</protein>
<gene>
    <name evidence="1" type="ORF">EZS27_019876</name>
</gene>
<dbReference type="EMBL" id="SNRY01001361">
    <property type="protein sequence ID" value="KAA6331526.1"/>
    <property type="molecule type" value="Genomic_DNA"/>
</dbReference>
<reference evidence="1" key="1">
    <citation type="submission" date="2019-03" db="EMBL/GenBank/DDBJ databases">
        <title>Single cell metagenomics reveals metabolic interactions within the superorganism composed of flagellate Streblomastix strix and complex community of Bacteroidetes bacteria on its surface.</title>
        <authorList>
            <person name="Treitli S.C."/>
            <person name="Kolisko M."/>
            <person name="Husnik F."/>
            <person name="Keeling P."/>
            <person name="Hampl V."/>
        </authorList>
    </citation>
    <scope>NUCLEOTIDE SEQUENCE</scope>
    <source>
        <strain evidence="1">STM</strain>
    </source>
</reference>
<name>A0A5J4RBZ1_9ZZZZ</name>
<dbReference type="Gene3D" id="2.60.120.200">
    <property type="match status" value="1"/>
</dbReference>
<sequence>MKSSSIIKTFVFLAFSIIFTGASAQTGGIFEGSEDVGNPKLKGHFSYDPSTKAYTLSGGGVNIWFANDQFFYAWKKVTGNFSLTAKVDFEGKGVDAHRKTGIMIRESLADESKYADVVIHGDGLTSLQHRPGTGQQTLEVVGPRNGNYITLERVGSKIRMRTATDTFPQEATGEIELEFPRSFYVGFFICSHDTDVLETVYFTNVEYKKL</sequence>
<comment type="caution">
    <text evidence="1">The sequence shown here is derived from an EMBL/GenBank/DDBJ whole genome shotgun (WGS) entry which is preliminary data.</text>
</comment>
<dbReference type="AlphaFoldDB" id="A0A5J4RBZ1"/>
<organism evidence="1">
    <name type="scientific">termite gut metagenome</name>
    <dbReference type="NCBI Taxonomy" id="433724"/>
    <lineage>
        <taxon>unclassified sequences</taxon>
        <taxon>metagenomes</taxon>
        <taxon>organismal metagenomes</taxon>
    </lineage>
</organism>
<proteinExistence type="predicted"/>
<accession>A0A5J4RBZ1</accession>